<proteinExistence type="predicted"/>
<organism evidence="1 2">
    <name type="scientific">Perca fluviatilis</name>
    <name type="common">European perch</name>
    <dbReference type="NCBI Taxonomy" id="8168"/>
    <lineage>
        <taxon>Eukaryota</taxon>
        <taxon>Metazoa</taxon>
        <taxon>Chordata</taxon>
        <taxon>Craniata</taxon>
        <taxon>Vertebrata</taxon>
        <taxon>Euteleostomi</taxon>
        <taxon>Actinopterygii</taxon>
        <taxon>Neopterygii</taxon>
        <taxon>Teleostei</taxon>
        <taxon>Neoteleostei</taxon>
        <taxon>Acanthomorphata</taxon>
        <taxon>Eupercaria</taxon>
        <taxon>Perciformes</taxon>
        <taxon>Percoidei</taxon>
        <taxon>Percidae</taxon>
        <taxon>Percinae</taxon>
        <taxon>Perca</taxon>
    </lineage>
</organism>
<reference evidence="1 2" key="1">
    <citation type="submission" date="2019-06" db="EMBL/GenBank/DDBJ databases">
        <title>A chromosome-scale genome assembly of the European perch, Perca fluviatilis.</title>
        <authorList>
            <person name="Roques C."/>
            <person name="Zahm M."/>
            <person name="Cabau C."/>
            <person name="Klopp C."/>
            <person name="Bouchez O."/>
            <person name="Donnadieu C."/>
            <person name="Kuhl H."/>
            <person name="Gislard M."/>
            <person name="Guendouz S."/>
            <person name="Journot L."/>
            <person name="Haffray P."/>
            <person name="Bestin A."/>
            <person name="Morvezen R."/>
            <person name="Feron R."/>
            <person name="Wen M."/>
            <person name="Jouanno E."/>
            <person name="Herpin A."/>
            <person name="Schartl M."/>
            <person name="Postlethwait J."/>
            <person name="Schaerlinger B."/>
            <person name="Chardard D."/>
            <person name="Lecocq T."/>
            <person name="Poncet C."/>
            <person name="Jaffrelo L."/>
            <person name="Lampietro C."/>
            <person name="Guiguen Y."/>
        </authorList>
    </citation>
    <scope>NUCLEOTIDE SEQUENCE [LARGE SCALE GENOMIC DNA]</scope>
    <source>
        <tissue evidence="1">Blood</tissue>
    </source>
</reference>
<sequence>MDEGSQRLQYEREAGRYVEGEDTLMGKTRVEHNSEAPMALRALVSTAVHSQTSRNFGTNSKHTGLVLLFVNEKTTATSLKRNKRSQLLVILHVYTSFHGQPDSTSSAR</sequence>
<dbReference type="EMBL" id="VHII01000002">
    <property type="protein sequence ID" value="KAF1394238.1"/>
    <property type="molecule type" value="Genomic_DNA"/>
</dbReference>
<evidence type="ECO:0000313" key="1">
    <source>
        <dbReference type="EMBL" id="KAF1394238.1"/>
    </source>
</evidence>
<evidence type="ECO:0000313" key="2">
    <source>
        <dbReference type="Proteomes" id="UP000465112"/>
    </source>
</evidence>
<dbReference type="AlphaFoldDB" id="A0A6A5FKX1"/>
<accession>A0A6A5FKX1</accession>
<gene>
    <name evidence="1" type="ORF">PFLUV_G00024450</name>
</gene>
<name>A0A6A5FKX1_PERFL</name>
<protein>
    <submittedName>
        <fullName evidence="1">Uncharacterized protein</fullName>
    </submittedName>
</protein>
<dbReference type="Proteomes" id="UP000465112">
    <property type="component" value="Chromosome 2"/>
</dbReference>
<comment type="caution">
    <text evidence="1">The sequence shown here is derived from an EMBL/GenBank/DDBJ whole genome shotgun (WGS) entry which is preliminary data.</text>
</comment>
<keyword evidence="2" id="KW-1185">Reference proteome</keyword>